<dbReference type="PROSITE" id="PS50113">
    <property type="entry name" value="PAC"/>
    <property type="match status" value="1"/>
</dbReference>
<dbReference type="InterPro" id="IPR011123">
    <property type="entry name" value="Y_Y_Y"/>
</dbReference>
<evidence type="ECO:0000313" key="25">
    <source>
        <dbReference type="Proteomes" id="UP000179786"/>
    </source>
</evidence>
<dbReference type="SMART" id="SM00091">
    <property type="entry name" value="PAS"/>
    <property type="match status" value="1"/>
</dbReference>
<dbReference type="SMART" id="SM00388">
    <property type="entry name" value="HisKA"/>
    <property type="match status" value="1"/>
</dbReference>
<feature type="domain" description="Histidine kinase" evidence="19">
    <location>
        <begin position="1135"/>
        <end position="1357"/>
    </location>
</feature>
<feature type="domain" description="Response regulatory" evidence="20">
    <location>
        <begin position="1503"/>
        <end position="1619"/>
    </location>
</feature>
<dbReference type="CDD" id="cd16922">
    <property type="entry name" value="HATPase_EvgS-ArcB-TorS-like"/>
    <property type="match status" value="1"/>
</dbReference>
<feature type="domain" description="HPt" evidence="23">
    <location>
        <begin position="1658"/>
        <end position="1771"/>
    </location>
</feature>
<dbReference type="InterPro" id="IPR035965">
    <property type="entry name" value="PAS-like_dom_sf"/>
</dbReference>
<dbReference type="Pfam" id="PF07495">
    <property type="entry name" value="Y_Y_Y"/>
    <property type="match status" value="1"/>
</dbReference>
<dbReference type="InterPro" id="IPR029016">
    <property type="entry name" value="GAF-like_dom_sf"/>
</dbReference>
<dbReference type="Pfam" id="PF00072">
    <property type="entry name" value="Response_reg"/>
    <property type="match status" value="1"/>
</dbReference>
<evidence type="ECO:0000256" key="9">
    <source>
        <dbReference type="ARBA" id="ARBA00022777"/>
    </source>
</evidence>
<dbReference type="Gene3D" id="3.30.450.20">
    <property type="entry name" value="PAS domain"/>
    <property type="match status" value="1"/>
</dbReference>
<organism evidence="24 25">
    <name type="scientific">Pseudoalteromonas amylolytica</name>
    <dbReference type="NCBI Taxonomy" id="1859457"/>
    <lineage>
        <taxon>Bacteria</taxon>
        <taxon>Pseudomonadati</taxon>
        <taxon>Pseudomonadota</taxon>
        <taxon>Gammaproteobacteria</taxon>
        <taxon>Alteromonadales</taxon>
        <taxon>Pseudoalteromonadaceae</taxon>
        <taxon>Pseudoalteromonas</taxon>
    </lineage>
</organism>
<dbReference type="Gene3D" id="2.60.40.10">
    <property type="entry name" value="Immunoglobulins"/>
    <property type="match status" value="1"/>
</dbReference>
<evidence type="ECO:0000256" key="3">
    <source>
        <dbReference type="ARBA" id="ARBA00012438"/>
    </source>
</evidence>
<evidence type="ECO:0000256" key="11">
    <source>
        <dbReference type="ARBA" id="ARBA00022989"/>
    </source>
</evidence>
<reference evidence="24 25" key="1">
    <citation type="submission" date="2016-09" db="EMBL/GenBank/DDBJ databases">
        <title>Pseudoalteromonas amylolytica sp. nov., isolated from the surface seawater.</title>
        <authorList>
            <person name="Wu Y.-H."/>
            <person name="Cheng H."/>
            <person name="Jin X.-B."/>
            <person name="Wang C.-S."/>
            <person name="Xu X.-W."/>
        </authorList>
    </citation>
    <scope>NUCLEOTIDE SEQUENCE [LARGE SCALE GENOMIC DNA]</scope>
    <source>
        <strain evidence="24 25">JW1</strain>
    </source>
</reference>
<gene>
    <name evidence="24" type="ORF">BET10_02330</name>
</gene>
<keyword evidence="25" id="KW-1185">Reference proteome</keyword>
<dbReference type="EC" id="2.7.13.3" evidence="3"/>
<dbReference type="PROSITE" id="PS50109">
    <property type="entry name" value="HIS_KIN"/>
    <property type="match status" value="1"/>
</dbReference>
<dbReference type="CDD" id="cd17546">
    <property type="entry name" value="REC_hyHK_CKI1_RcsC-like"/>
    <property type="match status" value="1"/>
</dbReference>
<dbReference type="Gene3D" id="2.130.10.10">
    <property type="entry name" value="YVTN repeat-like/Quinoprotein amine dehydrogenase"/>
    <property type="match status" value="3"/>
</dbReference>
<dbReference type="SUPFAM" id="SSF55874">
    <property type="entry name" value="ATPase domain of HSP90 chaperone/DNA topoisomerase II/histidine kinase"/>
    <property type="match status" value="1"/>
</dbReference>
<comment type="caution">
    <text evidence="24">The sequence shown here is derived from an EMBL/GenBank/DDBJ whole genome shotgun (WGS) entry which is preliminary data.</text>
</comment>
<sequence>MKLPQLSFMPIIFGVLLLLVGLNTGHVRASDTLKVEHISAYNGLSNPQIYAVARDPQGFMWFASADGVMRYDGYQFITYKNDPSRVDSLSANSVATILFDSQGRLWAGTWGGGLNLWQGEQSFMHFRHDAKQADSLGSDKIQTLFESQDGTLWVGTNGGGLNQLVGEQGTFKRFLFAKQPADLEGKNRVWSISEDSRGAIWFGTSHGLHKLDRQTDLLVSFDMDSSELDHNEVRQVSFDAQGRMWVATRRSFGLFSADTGQYQTFDLPEGGLPSVSKMLHHQGEIILSTFAGIYRFSIIKQRFVNTPHVSKLALLPSRDVRQVLIDETGLLWAATRYSGIIKVYPNPPMFTSHQNYLQDYLLSGLFRQVLSIAPARQGGVWLGTGRGLVHFDGKQTFTPFAHNNVLTGDYRLRVHKLARNQYGQLFAATNFGLYRVDEQAKELHAVELFWLSDPRHSVEDISFDQQGWAWLALAGQNAVIRWRIGSDQYSALLPNVDANFVFIDSEQRAWVGTDGEGVFRVTANGRESVQFIAHSDVASLSDNYVNQAMEYDEKVWLATNNGLTSYDLKSRQFTRYANTASETSLAIKSMIADKHGYLWLATSSGIYKLDTQTHVFHHFSVHDGLANNHFLARSQAASQGQILFGRVDGITRFVPELVRVNRVAPKLVFTQAWVDEKSVQDFTQPIVMTPENHSLRVHFSALDYQSNLDNRYRTWLVGHHSDWGDITAEHTVTYRDLPPGEYELRIQGSNNHGVWNRQGIAVKVIRTPAWYQTLWFQISLPVFLLLLISGAISWRFKRLSKASLRLEKRVERHTQEILVLAEVGKDAAASHDMRAICHTIYTHLRQTLACNFFAVGVYHDKSKLVDFIFAQHNDNPLSVLDVSVKSAQTIESYCIKHNTELLLDSEACWQGYGLNIQDSLNGEQTRTAFCMPLVVDGKILGIFTIQSNSEQAYNAAQLSILRVVGNHLAVALANSLSYSELKDAEQRLELAMQGANAGMWEWDSYRDILVTNSTWSSMLGYLGDEPEQKFGKSVARWRALIHPDDFDHVQDTLIAYFKKQTSMFRCEYRMRTADGTWKWILTIGRSMQHDASAQKKSIFGINMDISDAKHLEAALKQAKETAERATQAKSDFLSNMSHEIRTPMNAIIGMSYLVLDTELDRKQRNYVEKIHRSGESLLGIINDILDFSKIEAGKLDIELVPFSIEEVLSNCVDVLSIKAQEKGLMLNISLDPHIPRQLQGDPLRIGQVLLNLGSNAIKFTEQDGQVMINVTLEQQFDDRVTLAIAVIDSGIGMTDEQQQRLFESFSQADSSITRKYGGTGLGLAISQKLVTLMGGKIECQSTPEIGSTFSFNLSVQCLTDEQITKPQLAIKHALVVDDDQYASRVLSMYLQHADIQTHCYSASQIELLNTQFEHSDILFVDQQAQHIIDKFKEQQPTGLVVLMAPYDTHHLEHCVSGDDIILLSKPIFPTPLYTHLKELSGEKRPDKQVYSEHVTCQPLAGVNLLLVEDNELNQELAVALLTKQGAQVSVTGNGKQALSKLQTHTFDGVLMDCQMPHMDGYETTRQIRAQTNFAQLPIIAMTASVTKDNQHAVKACGMNDIIFKPIDIAHMVSTIQQWVKPSIAINTEPVKVSEQDVSAFADIQGLNPRQGLHIAGGDIALYIQLLKRFVDKQGSLLSEYEHMISLHDEEQSDTQPAASALVLNWAHTMKALAGNIGAYQLQGAAGELEQACMVNTQQLRPYIDRVGQQIAPIIDGIKHALRALKPHYKAADKTLNSALNTAQVSNKLTSLATMLEDSDTDAADVVEELLYIMHDERCKGYLKKLSKVLDEYDFDTASELMLKLMSQWQVTHQDSE</sequence>
<keyword evidence="12" id="KW-0902">Two-component regulatory system</keyword>
<dbReference type="InterPro" id="IPR036641">
    <property type="entry name" value="HPT_dom_sf"/>
</dbReference>
<dbReference type="SMART" id="SM00387">
    <property type="entry name" value="HATPase_c"/>
    <property type="match status" value="1"/>
</dbReference>
<dbReference type="GO" id="GO:0000155">
    <property type="term" value="F:phosphorelay sensor kinase activity"/>
    <property type="evidence" value="ECO:0007669"/>
    <property type="project" value="InterPro"/>
</dbReference>
<evidence type="ECO:0000256" key="18">
    <source>
        <dbReference type="SAM" id="Coils"/>
    </source>
</evidence>
<dbReference type="InterPro" id="IPR004358">
    <property type="entry name" value="Sig_transdc_His_kin-like_C"/>
</dbReference>
<evidence type="ECO:0000256" key="8">
    <source>
        <dbReference type="ARBA" id="ARBA00022741"/>
    </source>
</evidence>
<evidence type="ECO:0000259" key="21">
    <source>
        <dbReference type="PROSITE" id="PS50112"/>
    </source>
</evidence>
<evidence type="ECO:0000256" key="10">
    <source>
        <dbReference type="ARBA" id="ARBA00022840"/>
    </source>
</evidence>
<dbReference type="Pfam" id="PF07494">
    <property type="entry name" value="Reg_prop"/>
    <property type="match status" value="3"/>
</dbReference>
<dbReference type="SUPFAM" id="SSF55785">
    <property type="entry name" value="PYP-like sensor domain (PAS domain)"/>
    <property type="match status" value="1"/>
</dbReference>
<dbReference type="PROSITE" id="PS50112">
    <property type="entry name" value="PAS"/>
    <property type="match status" value="1"/>
</dbReference>
<dbReference type="InterPro" id="IPR015943">
    <property type="entry name" value="WD40/YVTN_repeat-like_dom_sf"/>
</dbReference>
<dbReference type="InterPro" id="IPR005467">
    <property type="entry name" value="His_kinase_dom"/>
</dbReference>
<dbReference type="InterPro" id="IPR003018">
    <property type="entry name" value="GAF"/>
</dbReference>
<dbReference type="Pfam" id="PF08447">
    <property type="entry name" value="PAS_3"/>
    <property type="match status" value="1"/>
</dbReference>
<dbReference type="InterPro" id="IPR036097">
    <property type="entry name" value="HisK_dim/P_sf"/>
</dbReference>
<dbReference type="SUPFAM" id="SSF55781">
    <property type="entry name" value="GAF domain-like"/>
    <property type="match status" value="1"/>
</dbReference>
<dbReference type="InterPro" id="IPR001789">
    <property type="entry name" value="Sig_transdc_resp-reg_receiver"/>
</dbReference>
<evidence type="ECO:0000256" key="14">
    <source>
        <dbReference type="ARBA" id="ARBA00064003"/>
    </source>
</evidence>
<dbReference type="GO" id="GO:0005524">
    <property type="term" value="F:ATP binding"/>
    <property type="evidence" value="ECO:0007669"/>
    <property type="project" value="UniProtKB-KW"/>
</dbReference>
<dbReference type="InterPro" id="IPR001610">
    <property type="entry name" value="PAC"/>
</dbReference>
<dbReference type="Pfam" id="PF00512">
    <property type="entry name" value="HisKA"/>
    <property type="match status" value="1"/>
</dbReference>
<dbReference type="CDD" id="cd00082">
    <property type="entry name" value="HisKA"/>
    <property type="match status" value="1"/>
</dbReference>
<dbReference type="OrthoDB" id="9772100at2"/>
<dbReference type="InterPro" id="IPR011110">
    <property type="entry name" value="Reg_prop"/>
</dbReference>
<keyword evidence="5 17" id="KW-0597">Phosphoprotein</keyword>
<keyword evidence="11" id="KW-1133">Transmembrane helix</keyword>
<keyword evidence="6" id="KW-0808">Transferase</keyword>
<dbReference type="Pfam" id="PF01590">
    <property type="entry name" value="GAF"/>
    <property type="match status" value="1"/>
</dbReference>
<dbReference type="InterPro" id="IPR036890">
    <property type="entry name" value="HATPase_C_sf"/>
</dbReference>
<dbReference type="RefSeq" id="WP_070982866.1">
    <property type="nucleotide sequence ID" value="NZ_MKJU01000004.1"/>
</dbReference>
<dbReference type="InterPro" id="IPR003594">
    <property type="entry name" value="HATPase_dom"/>
</dbReference>
<comment type="subunit">
    <text evidence="14">At low DSF concentrations, interacts with RpfF.</text>
</comment>
<keyword evidence="7" id="KW-0812">Transmembrane</keyword>
<keyword evidence="13" id="KW-0472">Membrane</keyword>
<feature type="modified residue" description="Phosphohistidine" evidence="16">
    <location>
        <position position="1707"/>
    </location>
</feature>
<accession>A0A1S1N1D9</accession>
<evidence type="ECO:0000256" key="2">
    <source>
        <dbReference type="ARBA" id="ARBA00004651"/>
    </source>
</evidence>
<dbReference type="PANTHER" id="PTHR45339:SF1">
    <property type="entry name" value="HYBRID SIGNAL TRANSDUCTION HISTIDINE KINASE J"/>
    <property type="match status" value="1"/>
</dbReference>
<dbReference type="PANTHER" id="PTHR45339">
    <property type="entry name" value="HYBRID SIGNAL TRANSDUCTION HISTIDINE KINASE J"/>
    <property type="match status" value="1"/>
</dbReference>
<evidence type="ECO:0000256" key="15">
    <source>
        <dbReference type="ARBA" id="ARBA00068150"/>
    </source>
</evidence>
<dbReference type="SUPFAM" id="SSF52172">
    <property type="entry name" value="CheY-like"/>
    <property type="match status" value="2"/>
</dbReference>
<evidence type="ECO:0000256" key="6">
    <source>
        <dbReference type="ARBA" id="ARBA00022679"/>
    </source>
</evidence>
<evidence type="ECO:0000259" key="19">
    <source>
        <dbReference type="PROSITE" id="PS50109"/>
    </source>
</evidence>
<dbReference type="InterPro" id="IPR011006">
    <property type="entry name" value="CheY-like_superfamily"/>
</dbReference>
<evidence type="ECO:0000256" key="12">
    <source>
        <dbReference type="ARBA" id="ARBA00023012"/>
    </source>
</evidence>
<dbReference type="SUPFAM" id="SSF47226">
    <property type="entry name" value="Histidine-containing phosphotransfer domain, HPT domain"/>
    <property type="match status" value="1"/>
</dbReference>
<evidence type="ECO:0000256" key="5">
    <source>
        <dbReference type="ARBA" id="ARBA00022553"/>
    </source>
</evidence>
<keyword evidence="9" id="KW-0418">Kinase</keyword>
<evidence type="ECO:0000313" key="24">
    <source>
        <dbReference type="EMBL" id="OHU93161.1"/>
    </source>
</evidence>
<dbReference type="InterPro" id="IPR000700">
    <property type="entry name" value="PAS-assoc_C"/>
</dbReference>
<evidence type="ECO:0000259" key="20">
    <source>
        <dbReference type="PROSITE" id="PS50110"/>
    </source>
</evidence>
<dbReference type="InterPro" id="IPR013655">
    <property type="entry name" value="PAS_fold_3"/>
</dbReference>
<dbReference type="FunFam" id="1.10.287.130:FF:000002">
    <property type="entry name" value="Two-component osmosensing histidine kinase"/>
    <property type="match status" value="1"/>
</dbReference>
<evidence type="ECO:0000259" key="23">
    <source>
        <dbReference type="PROSITE" id="PS50894"/>
    </source>
</evidence>
<evidence type="ECO:0000256" key="13">
    <source>
        <dbReference type="ARBA" id="ARBA00023136"/>
    </source>
</evidence>
<dbReference type="PROSITE" id="PS50110">
    <property type="entry name" value="RESPONSE_REGULATORY"/>
    <property type="match status" value="1"/>
</dbReference>
<dbReference type="PROSITE" id="PS50894">
    <property type="entry name" value="HPT"/>
    <property type="match status" value="1"/>
</dbReference>
<feature type="domain" description="PAC" evidence="22">
    <location>
        <begin position="1064"/>
        <end position="1117"/>
    </location>
</feature>
<protein>
    <recommendedName>
        <fullName evidence="15">Sensory/regulatory protein RpfC</fullName>
        <ecNumber evidence="3">2.7.13.3</ecNumber>
    </recommendedName>
</protein>
<evidence type="ECO:0000256" key="7">
    <source>
        <dbReference type="ARBA" id="ARBA00022692"/>
    </source>
</evidence>
<dbReference type="CDD" id="cd00130">
    <property type="entry name" value="PAS"/>
    <property type="match status" value="1"/>
</dbReference>
<dbReference type="GO" id="GO:0005886">
    <property type="term" value="C:plasma membrane"/>
    <property type="evidence" value="ECO:0007669"/>
    <property type="project" value="UniProtKB-SubCell"/>
</dbReference>
<dbReference type="Gene3D" id="3.30.565.10">
    <property type="entry name" value="Histidine kinase-like ATPase, C-terminal domain"/>
    <property type="match status" value="1"/>
</dbReference>
<dbReference type="PRINTS" id="PR00344">
    <property type="entry name" value="BCTRLSENSOR"/>
</dbReference>
<dbReference type="SUPFAM" id="SSF47384">
    <property type="entry name" value="Homodimeric domain of signal transducing histidine kinase"/>
    <property type="match status" value="1"/>
</dbReference>
<dbReference type="InterPro" id="IPR013783">
    <property type="entry name" value="Ig-like_fold"/>
</dbReference>
<dbReference type="InterPro" id="IPR008207">
    <property type="entry name" value="Sig_transdc_His_kin_Hpt_dom"/>
</dbReference>
<evidence type="ECO:0000259" key="22">
    <source>
        <dbReference type="PROSITE" id="PS50113"/>
    </source>
</evidence>
<comment type="catalytic activity">
    <reaction evidence="1">
        <text>ATP + protein L-histidine = ADP + protein N-phospho-L-histidine.</text>
        <dbReference type="EC" id="2.7.13.3"/>
    </reaction>
</comment>
<comment type="subcellular location">
    <subcellularLocation>
        <location evidence="2">Cell membrane</location>
        <topology evidence="2">Multi-pass membrane protein</topology>
    </subcellularLocation>
</comment>
<evidence type="ECO:0000256" key="4">
    <source>
        <dbReference type="ARBA" id="ARBA00022475"/>
    </source>
</evidence>
<dbReference type="SMART" id="SM00086">
    <property type="entry name" value="PAC"/>
    <property type="match status" value="1"/>
</dbReference>
<keyword evidence="18" id="KW-0175">Coiled coil</keyword>
<dbReference type="SUPFAM" id="SSF63829">
    <property type="entry name" value="Calcium-dependent phosphotriesterase"/>
    <property type="match status" value="3"/>
</dbReference>
<proteinExistence type="predicted"/>
<dbReference type="InterPro" id="IPR000014">
    <property type="entry name" value="PAS"/>
</dbReference>
<dbReference type="Pfam" id="PF02518">
    <property type="entry name" value="HATPase_c"/>
    <property type="match status" value="1"/>
</dbReference>
<name>A0A1S1N1D9_9GAMM</name>
<dbReference type="Gene3D" id="3.40.50.2300">
    <property type="match status" value="1"/>
</dbReference>
<keyword evidence="4" id="KW-1003">Cell membrane</keyword>
<keyword evidence="10" id="KW-0067">ATP-binding</keyword>
<dbReference type="Gene3D" id="3.30.450.40">
    <property type="match status" value="1"/>
</dbReference>
<keyword evidence="8" id="KW-0547">Nucleotide-binding</keyword>
<dbReference type="SMART" id="SM00065">
    <property type="entry name" value="GAF"/>
    <property type="match status" value="1"/>
</dbReference>
<dbReference type="SMART" id="SM00448">
    <property type="entry name" value="REC"/>
    <property type="match status" value="1"/>
</dbReference>
<dbReference type="Gene3D" id="1.10.287.130">
    <property type="match status" value="1"/>
</dbReference>
<evidence type="ECO:0000256" key="1">
    <source>
        <dbReference type="ARBA" id="ARBA00000085"/>
    </source>
</evidence>
<dbReference type="InterPro" id="IPR003661">
    <property type="entry name" value="HisK_dim/P_dom"/>
</dbReference>
<evidence type="ECO:0000256" key="17">
    <source>
        <dbReference type="PROSITE-ProRule" id="PRU00169"/>
    </source>
</evidence>
<dbReference type="FunFam" id="3.30.565.10:FF:000010">
    <property type="entry name" value="Sensor histidine kinase RcsC"/>
    <property type="match status" value="1"/>
</dbReference>
<dbReference type="NCBIfam" id="TIGR00229">
    <property type="entry name" value="sensory_box"/>
    <property type="match status" value="1"/>
</dbReference>
<evidence type="ECO:0000256" key="16">
    <source>
        <dbReference type="PROSITE-ProRule" id="PRU00110"/>
    </source>
</evidence>
<dbReference type="Proteomes" id="UP000179786">
    <property type="component" value="Unassembled WGS sequence"/>
</dbReference>
<feature type="modified residue" description="4-aspartylphosphate" evidence="17">
    <location>
        <position position="1552"/>
    </location>
</feature>
<dbReference type="STRING" id="1859457.BET10_02330"/>
<dbReference type="Gene3D" id="1.20.120.160">
    <property type="entry name" value="HPT domain"/>
    <property type="match status" value="1"/>
</dbReference>
<feature type="domain" description="PAS" evidence="21">
    <location>
        <begin position="984"/>
        <end position="1060"/>
    </location>
</feature>
<dbReference type="EMBL" id="MKJU01000004">
    <property type="protein sequence ID" value="OHU93161.1"/>
    <property type="molecule type" value="Genomic_DNA"/>
</dbReference>
<feature type="coiled-coil region" evidence="18">
    <location>
        <begin position="1108"/>
        <end position="1135"/>
    </location>
</feature>